<keyword evidence="4" id="KW-1185">Reference proteome</keyword>
<feature type="chain" id="PRO_5016320940" description="Putative auto-transporter adhesin head GIN domain-containing protein" evidence="1">
    <location>
        <begin position="22"/>
        <end position="277"/>
    </location>
</feature>
<proteinExistence type="predicted"/>
<comment type="caution">
    <text evidence="3">The sequence shown here is derived from an EMBL/GenBank/DDBJ whole genome shotgun (WGS) entry which is preliminary data.</text>
</comment>
<reference evidence="3 4" key="1">
    <citation type="submission" date="2018-05" db="EMBL/GenBank/DDBJ databases">
        <authorList>
            <person name="Lanie J.A."/>
            <person name="Ng W.-L."/>
            <person name="Kazmierczak K.M."/>
            <person name="Andrzejewski T.M."/>
            <person name="Davidsen T.M."/>
            <person name="Wayne K.J."/>
            <person name="Tettelin H."/>
            <person name="Glass J.I."/>
            <person name="Rusch D."/>
            <person name="Podicherti R."/>
            <person name="Tsui H.-C.T."/>
            <person name="Winkler M.E."/>
        </authorList>
    </citation>
    <scope>NUCLEOTIDE SEQUENCE [LARGE SCALE GENOMIC DNA]</scope>
    <source>
        <strain evidence="3 4">BUT-10</strain>
    </source>
</reference>
<evidence type="ECO:0000256" key="1">
    <source>
        <dbReference type="SAM" id="SignalP"/>
    </source>
</evidence>
<name>A0A328BT81_9CAUL</name>
<dbReference type="Gene3D" id="2.160.20.120">
    <property type="match status" value="1"/>
</dbReference>
<organism evidence="3 4">
    <name type="scientific">Phenylobacterium kunshanense</name>
    <dbReference type="NCBI Taxonomy" id="1445034"/>
    <lineage>
        <taxon>Bacteria</taxon>
        <taxon>Pseudomonadati</taxon>
        <taxon>Pseudomonadota</taxon>
        <taxon>Alphaproteobacteria</taxon>
        <taxon>Caulobacterales</taxon>
        <taxon>Caulobacteraceae</taxon>
        <taxon>Phenylobacterium</taxon>
    </lineage>
</organism>
<dbReference type="EMBL" id="QFYS01000001">
    <property type="protein sequence ID" value="RAK69226.1"/>
    <property type="molecule type" value="Genomic_DNA"/>
</dbReference>
<dbReference type="InterPro" id="IPR021255">
    <property type="entry name" value="DUF2807"/>
</dbReference>
<gene>
    <name evidence="3" type="ORF">DJ019_04280</name>
</gene>
<feature type="domain" description="Putative auto-transporter adhesin head GIN" evidence="2">
    <location>
        <begin position="186"/>
        <end position="275"/>
    </location>
</feature>
<dbReference type="RefSeq" id="WP_111274716.1">
    <property type="nucleotide sequence ID" value="NZ_QFYS01000001.1"/>
</dbReference>
<dbReference type="AlphaFoldDB" id="A0A328BT81"/>
<dbReference type="Pfam" id="PF10988">
    <property type="entry name" value="DUF2807"/>
    <property type="match status" value="1"/>
</dbReference>
<accession>A0A328BT81</accession>
<dbReference type="OrthoDB" id="7184708at2"/>
<sequence>MRLYMVALATSAAMAAGSAQAASVEIRDAVARVTIVPEDRGDVKVEVVKANSRAPLTVRTLPGGRTIVDGDFDRRIRNCRGSYGKAVVTVRDVGDIAWDEMPQVVIHTPRQVDVEAGGAVFGSVGRSSTLKVSNAGCGDWTIANVAGEARVNQAGSGDARMGSTGALKVHVTGSGDVAAGDVKGGLDVTIAGSGSTAVRSIAGPLEVNIAGSGDVEIASGRATTMKVSIAGSGDIGFRGVADSVQARIAGSGDVSVREVKGEISKTVMGSGSVRVGD</sequence>
<evidence type="ECO:0000313" key="3">
    <source>
        <dbReference type="EMBL" id="RAK69226.1"/>
    </source>
</evidence>
<protein>
    <recommendedName>
        <fullName evidence="2">Putative auto-transporter adhesin head GIN domain-containing protein</fullName>
    </recommendedName>
</protein>
<keyword evidence="1" id="KW-0732">Signal</keyword>
<feature type="signal peptide" evidence="1">
    <location>
        <begin position="1"/>
        <end position="21"/>
    </location>
</feature>
<evidence type="ECO:0000259" key="2">
    <source>
        <dbReference type="Pfam" id="PF10988"/>
    </source>
</evidence>
<dbReference type="Proteomes" id="UP000249524">
    <property type="component" value="Unassembled WGS sequence"/>
</dbReference>
<evidence type="ECO:0000313" key="4">
    <source>
        <dbReference type="Proteomes" id="UP000249524"/>
    </source>
</evidence>